<feature type="compositionally biased region" description="Pro residues" evidence="1">
    <location>
        <begin position="810"/>
        <end position="823"/>
    </location>
</feature>
<dbReference type="SUPFAM" id="SSF48371">
    <property type="entry name" value="ARM repeat"/>
    <property type="match status" value="1"/>
</dbReference>
<dbReference type="Proteomes" id="UP001141327">
    <property type="component" value="Unassembled WGS sequence"/>
</dbReference>
<proteinExistence type="predicted"/>
<dbReference type="EMBL" id="JAPMOS010000012">
    <property type="protein sequence ID" value="KAJ4460513.1"/>
    <property type="molecule type" value="Genomic_DNA"/>
</dbReference>
<evidence type="ECO:0000256" key="1">
    <source>
        <dbReference type="SAM" id="MobiDB-lite"/>
    </source>
</evidence>
<comment type="caution">
    <text evidence="2">The sequence shown here is derived from an EMBL/GenBank/DDBJ whole genome shotgun (WGS) entry which is preliminary data.</text>
</comment>
<gene>
    <name evidence="2" type="ORF">PAPYR_3128</name>
</gene>
<dbReference type="Gene3D" id="1.25.10.10">
    <property type="entry name" value="Leucine-rich Repeat Variant"/>
    <property type="match status" value="2"/>
</dbReference>
<reference evidence="2" key="1">
    <citation type="journal article" date="2022" name="bioRxiv">
        <title>Genomics of Preaxostyla Flagellates Illuminates Evolutionary Transitions and the Path Towards Mitochondrial Loss.</title>
        <authorList>
            <person name="Novak L.V.F."/>
            <person name="Treitli S.C."/>
            <person name="Pyrih J."/>
            <person name="Halakuc P."/>
            <person name="Pipaliya S.V."/>
            <person name="Vacek V."/>
            <person name="Brzon O."/>
            <person name="Soukal P."/>
            <person name="Eme L."/>
            <person name="Dacks J.B."/>
            <person name="Karnkowska A."/>
            <person name="Elias M."/>
            <person name="Hampl V."/>
        </authorList>
    </citation>
    <scope>NUCLEOTIDE SEQUENCE</scope>
    <source>
        <strain evidence="2">RCP-MX</strain>
    </source>
</reference>
<sequence length="834" mass="86746">MIFDDPYLHEPGLTLAQPCILRAHNGFPGPVGPSPGSASSLDIVGAPEENPVHTGQNFCGPRIGDPVPAPDKATSSAGGMPDCAPGTIPNSSLTCNGFGAYFRLFDNISEDNAVQRLVENLSSGQQTQRIRACLSLTILSDPHREKLISACEALHDLEIDDVHIDFRPALLKNGAIRELCSCLAGPDVDVQYFSCIALRNLAELEASYEQMRADGAVSALVTQLRRTADAVQLETAAEALSLLLQDGIPAWSFLHVGVFPPSRRTRARPWAELLATEFARHPGQGGQPGEGLALCLNALKGLPSPPVAGAKTRAEAVQAAPGGLTPLQSWAALLHPLGFPPPALADGMRVWPPEGPEQEALVALQQLHRSAASTLALLAQEASAALCACGGLDTVSLQVGRWSAWTEEALIMAWVAASSAGLSAGAPSSAPGRLRAPSGGALVAGLAETAERIIRDLLATLILAAAKVPSRLPDHLAKLSVRHGAAMIRRCWALRPGQQARPPSPPASSSGAGGAAGGPDAQSVERPGELAEAALGCTFQHCPQVVMAALGWLYTLTAHRCFHGVLADQGVLVSLFQMPRRRRFARSVRRSRWCVPLTGGLGVGRRVSLSCCCVVAAVAVAQLLLSEDRDLLLRALGALRRLLTSRSVHQRLEGSARGLLLDRLPQLMADPAMPPLVQTLAADCLGAIAANVLHAPLMLGLAGRRALLGLLGHPDEGTRHRAAELAMLLTPVAQPQLPADLAAQPAAPILEQEEESPSPAPAATGAAPRVPPVAPAPIGAAGPVGPTRASGPPAPPPSLIDGGQSGGPGLPTPARPQPPPQPEWNPFDGPAPGH</sequence>
<accession>A0ABQ8UMW1</accession>
<dbReference type="InterPro" id="IPR011989">
    <property type="entry name" value="ARM-like"/>
</dbReference>
<feature type="region of interest" description="Disordered" evidence="1">
    <location>
        <begin position="497"/>
        <end position="523"/>
    </location>
</feature>
<dbReference type="InterPro" id="IPR016024">
    <property type="entry name" value="ARM-type_fold"/>
</dbReference>
<feature type="region of interest" description="Disordered" evidence="1">
    <location>
        <begin position="750"/>
        <end position="834"/>
    </location>
</feature>
<evidence type="ECO:0000313" key="2">
    <source>
        <dbReference type="EMBL" id="KAJ4460513.1"/>
    </source>
</evidence>
<protein>
    <submittedName>
        <fullName evidence="2">Uncharacterized protein</fullName>
    </submittedName>
</protein>
<name>A0ABQ8UMW1_9EUKA</name>
<keyword evidence="3" id="KW-1185">Reference proteome</keyword>
<organism evidence="2 3">
    <name type="scientific">Paratrimastix pyriformis</name>
    <dbReference type="NCBI Taxonomy" id="342808"/>
    <lineage>
        <taxon>Eukaryota</taxon>
        <taxon>Metamonada</taxon>
        <taxon>Preaxostyla</taxon>
        <taxon>Paratrimastigidae</taxon>
        <taxon>Paratrimastix</taxon>
    </lineage>
</organism>
<evidence type="ECO:0000313" key="3">
    <source>
        <dbReference type="Proteomes" id="UP001141327"/>
    </source>
</evidence>
<feature type="compositionally biased region" description="Low complexity" evidence="1">
    <location>
        <begin position="776"/>
        <end position="791"/>
    </location>
</feature>